<reference evidence="4 5" key="1">
    <citation type="journal article" date="2007" name="Nature">
        <title>Genome of the marsupial Monodelphis domestica reveals innovation in non-coding sequences.</title>
        <authorList>
            <person name="Mikkelsen T.S."/>
            <person name="Wakefield M.J."/>
            <person name="Aken B."/>
            <person name="Amemiya C.T."/>
            <person name="Chang J.L."/>
            <person name="Duke S."/>
            <person name="Garber M."/>
            <person name="Gentles A.J."/>
            <person name="Goodstadt L."/>
            <person name="Heger A."/>
            <person name="Jurka J."/>
            <person name="Kamal M."/>
            <person name="Mauceli E."/>
            <person name="Searle S.M."/>
            <person name="Sharpe T."/>
            <person name="Baker M.L."/>
            <person name="Batzer M.A."/>
            <person name="Benos P.V."/>
            <person name="Belov K."/>
            <person name="Clamp M."/>
            <person name="Cook A."/>
            <person name="Cuff J."/>
            <person name="Das R."/>
            <person name="Davidow L."/>
            <person name="Deakin J.E."/>
            <person name="Fazzari M.J."/>
            <person name="Glass J.L."/>
            <person name="Grabherr M."/>
            <person name="Greally J.M."/>
            <person name="Gu W."/>
            <person name="Hore T.A."/>
            <person name="Huttley G.A."/>
            <person name="Kleber M."/>
            <person name="Jirtle R.L."/>
            <person name="Koina E."/>
            <person name="Lee J.T."/>
            <person name="Mahony S."/>
            <person name="Marra M.A."/>
            <person name="Miller R.D."/>
            <person name="Nicholls R.D."/>
            <person name="Oda M."/>
            <person name="Papenfuss A.T."/>
            <person name="Parra Z.E."/>
            <person name="Pollock D.D."/>
            <person name="Ray D.A."/>
            <person name="Schein J.E."/>
            <person name="Speed T.P."/>
            <person name="Thompson K."/>
            <person name="VandeBerg J.L."/>
            <person name="Wade C.M."/>
            <person name="Walker J.A."/>
            <person name="Waters P.D."/>
            <person name="Webber C."/>
            <person name="Weidman J.R."/>
            <person name="Xie X."/>
            <person name="Zody M.C."/>
            <person name="Baldwin J."/>
            <person name="Abdouelleil A."/>
            <person name="Abdulkadir J."/>
            <person name="Abebe A."/>
            <person name="Abera B."/>
            <person name="Abreu J."/>
            <person name="Acer S.C."/>
            <person name="Aftuck L."/>
            <person name="Alexander A."/>
            <person name="An P."/>
            <person name="Anderson E."/>
            <person name="Anderson S."/>
            <person name="Arachi H."/>
            <person name="Azer M."/>
            <person name="Bachantsang P."/>
            <person name="Barry A."/>
            <person name="Bayul T."/>
            <person name="Berlin A."/>
            <person name="Bessette D."/>
            <person name="Bloom T."/>
            <person name="Bloom T."/>
            <person name="Boguslavskiy L."/>
            <person name="Bonnet C."/>
            <person name="Boukhgalter B."/>
            <person name="Bourzgui I."/>
            <person name="Brown A."/>
            <person name="Cahill P."/>
            <person name="Channer S."/>
            <person name="Cheshatsang Y."/>
            <person name="Chuda L."/>
            <person name="Citroen M."/>
            <person name="Collymore A."/>
            <person name="Cooke P."/>
            <person name="Costello M."/>
            <person name="D'Aco K."/>
            <person name="Daza R."/>
            <person name="De Haan G."/>
            <person name="DeGray S."/>
            <person name="DeMaso C."/>
            <person name="Dhargay N."/>
            <person name="Dooley K."/>
            <person name="Dooley E."/>
            <person name="Doricent M."/>
            <person name="Dorje P."/>
            <person name="Dorjee K."/>
            <person name="Dupes A."/>
            <person name="Elong R."/>
            <person name="Falk J."/>
            <person name="Farina A."/>
            <person name="Faro S."/>
            <person name="Ferguson D."/>
            <person name="Fisher S."/>
            <person name="Foley C.D."/>
            <person name="Franke A."/>
            <person name="Friedrich D."/>
            <person name="Gadbois L."/>
            <person name="Gearin G."/>
            <person name="Gearin C.R."/>
            <person name="Giannoukos G."/>
            <person name="Goode T."/>
            <person name="Graham J."/>
            <person name="Grandbois E."/>
            <person name="Grewal S."/>
            <person name="Gyaltsen K."/>
            <person name="Hafez N."/>
            <person name="Hagos B."/>
            <person name="Hall J."/>
            <person name="Henson C."/>
            <person name="Hollinger A."/>
            <person name="Honan T."/>
            <person name="Huard M.D."/>
            <person name="Hughes L."/>
            <person name="Hurhula B."/>
            <person name="Husby M.E."/>
            <person name="Kamat A."/>
            <person name="Kanga B."/>
            <person name="Kashin S."/>
            <person name="Khazanovich D."/>
            <person name="Kisner P."/>
            <person name="Lance K."/>
            <person name="Lara M."/>
            <person name="Lee W."/>
            <person name="Lennon N."/>
            <person name="Letendre F."/>
            <person name="LeVine R."/>
            <person name="Lipovsky A."/>
            <person name="Liu X."/>
            <person name="Liu J."/>
            <person name="Liu S."/>
            <person name="Lokyitsang T."/>
            <person name="Lokyitsang Y."/>
            <person name="Lubonja R."/>
            <person name="Lui A."/>
            <person name="MacDonald P."/>
            <person name="Magnisalis V."/>
            <person name="Maru K."/>
            <person name="Matthews C."/>
            <person name="McCusker W."/>
            <person name="McDonough S."/>
            <person name="Mehta T."/>
            <person name="Meldrim J."/>
            <person name="Meneus L."/>
            <person name="Mihai O."/>
            <person name="Mihalev A."/>
            <person name="Mihova T."/>
            <person name="Mittelman R."/>
            <person name="Mlenga V."/>
            <person name="Montmayeur A."/>
            <person name="Mulrain L."/>
            <person name="Navidi A."/>
            <person name="Naylor J."/>
            <person name="Negash T."/>
            <person name="Nguyen T."/>
            <person name="Nguyen N."/>
            <person name="Nicol R."/>
            <person name="Norbu C."/>
            <person name="Norbu N."/>
            <person name="Novod N."/>
            <person name="O'Neill B."/>
            <person name="Osman S."/>
            <person name="Markiewicz E."/>
            <person name="Oyono O.L."/>
            <person name="Patti C."/>
            <person name="Phunkhang P."/>
            <person name="Pierre F."/>
            <person name="Priest M."/>
            <person name="Raghuraman S."/>
            <person name="Rege F."/>
            <person name="Reyes R."/>
            <person name="Rise C."/>
            <person name="Rogov P."/>
            <person name="Ross K."/>
            <person name="Ryan E."/>
            <person name="Settipalli S."/>
            <person name="Shea T."/>
            <person name="Sherpa N."/>
            <person name="Shi L."/>
            <person name="Shih D."/>
            <person name="Sparrow T."/>
            <person name="Spaulding J."/>
            <person name="Stalker J."/>
            <person name="Stange-Thomann N."/>
            <person name="Stavropoulos S."/>
            <person name="Stone C."/>
            <person name="Strader C."/>
            <person name="Tesfaye S."/>
            <person name="Thomson T."/>
            <person name="Thoulutsang Y."/>
            <person name="Thoulutsang D."/>
            <person name="Topham K."/>
            <person name="Topping I."/>
            <person name="Tsamla T."/>
            <person name="Vassiliev H."/>
            <person name="Vo A."/>
            <person name="Wangchuk T."/>
            <person name="Wangdi T."/>
            <person name="Weiand M."/>
            <person name="Wilkinson J."/>
            <person name="Wilson A."/>
            <person name="Yadav S."/>
            <person name="Young G."/>
            <person name="Yu Q."/>
            <person name="Zembek L."/>
            <person name="Zhong D."/>
            <person name="Zimmer A."/>
            <person name="Zwirko Z."/>
            <person name="Jaffe D.B."/>
            <person name="Alvarez P."/>
            <person name="Brockman W."/>
            <person name="Butler J."/>
            <person name="Chin C."/>
            <person name="Gnerre S."/>
            <person name="MacCallum I."/>
            <person name="Graves J.A."/>
            <person name="Ponting C.P."/>
            <person name="Breen M."/>
            <person name="Samollow P.B."/>
            <person name="Lander E.S."/>
            <person name="Lindblad-Toh K."/>
        </authorList>
    </citation>
    <scope>NUCLEOTIDE SEQUENCE [LARGE SCALE GENOMIC DNA]</scope>
</reference>
<protein>
    <recommendedName>
        <fullName evidence="3">K Homology domain-containing protein</fullName>
    </recommendedName>
</protein>
<proteinExistence type="predicted"/>
<dbReference type="Ensembl" id="ENSMODT00000052539.1">
    <property type="protein sequence ID" value="ENSMODP00000055075.1"/>
    <property type="gene ID" value="ENSMODG00000050472.1"/>
</dbReference>
<evidence type="ECO:0000256" key="2">
    <source>
        <dbReference type="SAM" id="MobiDB-lite"/>
    </source>
</evidence>
<keyword evidence="5" id="KW-1185">Reference proteome</keyword>
<organism evidence="4 5">
    <name type="scientific">Monodelphis domestica</name>
    <name type="common">Gray short-tailed opossum</name>
    <dbReference type="NCBI Taxonomy" id="13616"/>
    <lineage>
        <taxon>Eukaryota</taxon>
        <taxon>Metazoa</taxon>
        <taxon>Chordata</taxon>
        <taxon>Craniata</taxon>
        <taxon>Vertebrata</taxon>
        <taxon>Euteleostomi</taxon>
        <taxon>Mammalia</taxon>
        <taxon>Metatheria</taxon>
        <taxon>Didelphimorphia</taxon>
        <taxon>Didelphidae</taxon>
        <taxon>Monodelphis</taxon>
    </lineage>
</organism>
<dbReference type="InterPro" id="IPR004088">
    <property type="entry name" value="KH_dom_type_1"/>
</dbReference>
<dbReference type="PROSITE" id="PS50084">
    <property type="entry name" value="KH_TYPE_1"/>
    <property type="match status" value="1"/>
</dbReference>
<dbReference type="GeneTree" id="ENSGT00940000161740"/>
<dbReference type="SUPFAM" id="SSF54791">
    <property type="entry name" value="Eukaryotic type KH-domain (KH-domain type I)"/>
    <property type="match status" value="1"/>
</dbReference>
<dbReference type="Bgee" id="ENSMODG00000050472">
    <property type="expression patterns" value="Expressed in spinal cord and 19 other cell types or tissues"/>
</dbReference>
<reference evidence="4" key="3">
    <citation type="submission" date="2025-09" db="UniProtKB">
        <authorList>
            <consortium name="Ensembl"/>
        </authorList>
    </citation>
    <scope>IDENTIFICATION</scope>
</reference>
<dbReference type="AlphaFoldDB" id="A0A5F8H552"/>
<evidence type="ECO:0000256" key="1">
    <source>
        <dbReference type="PROSITE-ProRule" id="PRU00117"/>
    </source>
</evidence>
<accession>A0A5F8H552</accession>
<dbReference type="Proteomes" id="UP000002280">
    <property type="component" value="Chromosome 4"/>
</dbReference>
<sequence length="163" mass="17504">MISSSSLPQTHPGVLTLDISPDPEPQNSAHAPHPIPVCNAAPQIHHPQEPFPNSPFNIELPSAPAPVGHFVLISLWRGQTIVQLLKETGATIKLSKSKDFYPGTTERVCLVQGTAEALNAVHSFIAEKVREIPQAMAKPEVANSVYLFAAPAQEFNGPPPPTK</sequence>
<evidence type="ECO:0000259" key="3">
    <source>
        <dbReference type="Pfam" id="PF00013"/>
    </source>
</evidence>
<reference evidence="4" key="2">
    <citation type="submission" date="2025-08" db="UniProtKB">
        <authorList>
            <consortium name="Ensembl"/>
        </authorList>
    </citation>
    <scope>IDENTIFICATION</scope>
</reference>
<evidence type="ECO:0000313" key="4">
    <source>
        <dbReference type="Ensembl" id="ENSMODP00000055075.1"/>
    </source>
</evidence>
<dbReference type="Pfam" id="PF00013">
    <property type="entry name" value="KH_1"/>
    <property type="match status" value="1"/>
</dbReference>
<feature type="domain" description="K Homology" evidence="3">
    <location>
        <begin position="77"/>
        <end position="122"/>
    </location>
</feature>
<feature type="region of interest" description="Disordered" evidence="2">
    <location>
        <begin position="1"/>
        <end position="56"/>
    </location>
</feature>
<dbReference type="InterPro" id="IPR036612">
    <property type="entry name" value="KH_dom_type_1_sf"/>
</dbReference>
<evidence type="ECO:0000313" key="5">
    <source>
        <dbReference type="Proteomes" id="UP000002280"/>
    </source>
</evidence>
<dbReference type="GO" id="GO:0003723">
    <property type="term" value="F:RNA binding"/>
    <property type="evidence" value="ECO:0007669"/>
    <property type="project" value="UniProtKB-UniRule"/>
</dbReference>
<keyword evidence="1" id="KW-0694">RNA-binding</keyword>
<name>A0A5F8H552_MONDO</name>
<dbReference type="InParanoid" id="A0A5F8H552"/>
<dbReference type="Gene3D" id="3.30.1370.10">
    <property type="entry name" value="K Homology domain, type 1"/>
    <property type="match status" value="1"/>
</dbReference>